<protein>
    <submittedName>
        <fullName evidence="1">Uncharacterized protein</fullName>
    </submittedName>
</protein>
<accession>X0TNI5</accession>
<feature type="non-terminal residue" evidence="1">
    <location>
        <position position="42"/>
    </location>
</feature>
<sequence>MVAKDDTAKKEKDVQALEEICENTRGIRRVVNRILDHLHEYH</sequence>
<comment type="caution">
    <text evidence="1">The sequence shown here is derived from an EMBL/GenBank/DDBJ whole genome shotgun (WGS) entry which is preliminary data.</text>
</comment>
<proteinExistence type="predicted"/>
<organism evidence="1">
    <name type="scientific">marine sediment metagenome</name>
    <dbReference type="NCBI Taxonomy" id="412755"/>
    <lineage>
        <taxon>unclassified sequences</taxon>
        <taxon>metagenomes</taxon>
        <taxon>ecological metagenomes</taxon>
    </lineage>
</organism>
<dbReference type="EMBL" id="BARS01019791">
    <property type="protein sequence ID" value="GAF94794.1"/>
    <property type="molecule type" value="Genomic_DNA"/>
</dbReference>
<gene>
    <name evidence="1" type="ORF">S01H1_32006</name>
</gene>
<name>X0TNI5_9ZZZZ</name>
<reference evidence="1" key="1">
    <citation type="journal article" date="2014" name="Front. Microbiol.">
        <title>High frequency of phylogenetically diverse reductive dehalogenase-homologous genes in deep subseafloor sedimentary metagenomes.</title>
        <authorList>
            <person name="Kawai M."/>
            <person name="Futagami T."/>
            <person name="Toyoda A."/>
            <person name="Takaki Y."/>
            <person name="Nishi S."/>
            <person name="Hori S."/>
            <person name="Arai W."/>
            <person name="Tsubouchi T."/>
            <person name="Morono Y."/>
            <person name="Uchiyama I."/>
            <person name="Ito T."/>
            <person name="Fujiyama A."/>
            <person name="Inagaki F."/>
            <person name="Takami H."/>
        </authorList>
    </citation>
    <scope>NUCLEOTIDE SEQUENCE</scope>
    <source>
        <strain evidence="1">Expedition CK06-06</strain>
    </source>
</reference>
<evidence type="ECO:0000313" key="1">
    <source>
        <dbReference type="EMBL" id="GAF94794.1"/>
    </source>
</evidence>
<dbReference type="AlphaFoldDB" id="X0TNI5"/>